<reference evidence="1 2" key="1">
    <citation type="submission" date="2019-07" db="EMBL/GenBank/DDBJ databases">
        <title>Whole genome shotgun sequence of Chryseobacterium hagamense NBRC 105253.</title>
        <authorList>
            <person name="Hosoyama A."/>
            <person name="Uohara A."/>
            <person name="Ohji S."/>
            <person name="Ichikawa N."/>
        </authorList>
    </citation>
    <scope>NUCLEOTIDE SEQUENCE [LARGE SCALE GENOMIC DNA]</scope>
    <source>
        <strain evidence="1 2">NBRC 105253</strain>
    </source>
</reference>
<evidence type="ECO:0000313" key="1">
    <source>
        <dbReference type="EMBL" id="GEN76922.1"/>
    </source>
</evidence>
<dbReference type="EMBL" id="BJYJ01000015">
    <property type="protein sequence ID" value="GEN76922.1"/>
    <property type="molecule type" value="Genomic_DNA"/>
</dbReference>
<proteinExistence type="predicted"/>
<keyword evidence="2" id="KW-1185">Reference proteome</keyword>
<evidence type="ECO:0008006" key="3">
    <source>
        <dbReference type="Google" id="ProtNLM"/>
    </source>
</evidence>
<dbReference type="PANTHER" id="PTHR32305:SF15">
    <property type="entry name" value="PROTEIN RHSA-RELATED"/>
    <property type="match status" value="1"/>
</dbReference>
<evidence type="ECO:0000313" key="2">
    <source>
        <dbReference type="Proteomes" id="UP000321863"/>
    </source>
</evidence>
<dbReference type="AlphaFoldDB" id="A0A511YNZ8"/>
<dbReference type="NCBIfam" id="TIGR03696">
    <property type="entry name" value="Rhs_assc_core"/>
    <property type="match status" value="1"/>
</dbReference>
<organism evidence="1 2">
    <name type="scientific">Chryseobacterium hagamense</name>
    <dbReference type="NCBI Taxonomy" id="395935"/>
    <lineage>
        <taxon>Bacteria</taxon>
        <taxon>Pseudomonadati</taxon>
        <taxon>Bacteroidota</taxon>
        <taxon>Flavobacteriia</taxon>
        <taxon>Flavobacteriales</taxon>
        <taxon>Weeksellaceae</taxon>
        <taxon>Chryseobacterium group</taxon>
        <taxon>Chryseobacterium</taxon>
    </lineage>
</organism>
<dbReference type="PANTHER" id="PTHR32305">
    <property type="match status" value="1"/>
</dbReference>
<dbReference type="Proteomes" id="UP000321863">
    <property type="component" value="Unassembled WGS sequence"/>
</dbReference>
<accession>A0A511YNZ8</accession>
<dbReference type="OrthoDB" id="2972467at2"/>
<dbReference type="InterPro" id="IPR022385">
    <property type="entry name" value="Rhs_assc_core"/>
</dbReference>
<name>A0A511YNZ8_9FLAO</name>
<protein>
    <recommendedName>
        <fullName evidence="3">RHS repeat-associated core domain-containing protein</fullName>
    </recommendedName>
</protein>
<dbReference type="RefSeq" id="WP_146942190.1">
    <property type="nucleotide sequence ID" value="NZ_BJYJ01000015.1"/>
</dbReference>
<sequence length="782" mass="85401">MLLKTTNHLGGYTNTETELDFAGVAQRTNTYHLRRQGEIGVTLQERFVYDSGNRLLQHYHQVDNNPEELLADNTYNELSQLSNKKVGSALGLPPLQSIDYTYNIRGWLTGINRDQMSVPDLGGKLFSYKIKYTEKEGISNPNQTQFPGREVTAKYNGNIAEVDWRSVENIGNNPSVTPKRYGYAYDRLNRLTAGFYQTPNNPNVGENTESLEYDLNGNITSLFRTSVLEYGSTTPTKIDDLQYIYSAQNKGNKLITINDHSFNPTGYEGGGMEIRYDVNGNMTEMPDKGINKIDYNYLNLPDKINYSRGGTESAIITTRYSADGIKLQKENNTTIYGFNGSTTTTKITDYLDGFQYLMTLTPPPPGGFESLIMASSETGRALERQAYSFDGSSSSERNPVITKNPNLQFFATAEGFYDYVKNQYIYQYKDHLGNVRISFGRDSSGNLELVDANDYYPFGMNHLKSGNSFFGVSSYKNYKYNGKELQETGMYDYGARMYMADIGRWDVVDPAAELGRRFSPYNYAFDNPIMFVDPDGMWPWPTWSQVKNFASGYAKGAWSTAGSMVKGAATSTYTGITGGVREAGKVYNAYQKGGVSAAVNQYGKSLYETSGAKAIVQTAKGVAKGDAESIGSATVMVAAAVVTRTAAGGIKAGKAAIVTETTMNELTTTVKNTAADLKASGKAPAMVVGAELNGQTAVASSGPPPSVVAPQLEPVVSNLGGIGTRTEAGNVLGCCAEFQAGNKLLLDNPQATPSQVNFTEAIRPRTGQTVPMCDNCKATFGK</sequence>
<dbReference type="InterPro" id="IPR050708">
    <property type="entry name" value="T6SS_VgrG/RHS"/>
</dbReference>
<gene>
    <name evidence="1" type="ORF">CHA01nite_26620</name>
</gene>
<dbReference type="Gene3D" id="2.180.10.10">
    <property type="entry name" value="RHS repeat-associated core"/>
    <property type="match status" value="1"/>
</dbReference>
<comment type="caution">
    <text evidence="1">The sequence shown here is derived from an EMBL/GenBank/DDBJ whole genome shotgun (WGS) entry which is preliminary data.</text>
</comment>